<dbReference type="RefSeq" id="WP_219911020.1">
    <property type="nucleotide sequence ID" value="NZ_PYAX01000034.1"/>
</dbReference>
<protein>
    <submittedName>
        <fullName evidence="2">Uncharacterized protein</fullName>
    </submittedName>
</protein>
<evidence type="ECO:0000313" key="3">
    <source>
        <dbReference type="Proteomes" id="UP000241118"/>
    </source>
</evidence>
<gene>
    <name evidence="2" type="ORF">B0I31_1342</name>
</gene>
<dbReference type="EMBL" id="PYAX01000034">
    <property type="protein sequence ID" value="PSL42908.1"/>
    <property type="molecule type" value="Genomic_DNA"/>
</dbReference>
<evidence type="ECO:0000313" key="2">
    <source>
        <dbReference type="EMBL" id="PSL42908.1"/>
    </source>
</evidence>
<comment type="caution">
    <text evidence="2">The sequence shown here is derived from an EMBL/GenBank/DDBJ whole genome shotgun (WGS) entry which is preliminary data.</text>
</comment>
<evidence type="ECO:0000256" key="1">
    <source>
        <dbReference type="SAM" id="MobiDB-lite"/>
    </source>
</evidence>
<accession>A0A2P8H9L4</accession>
<sequence length="58" mass="6463">MAWSDADGIERRTELDETASAPFEAVSPVRRFPSYRGQRNFPGLYWSATVGGHVGFES</sequence>
<feature type="region of interest" description="Disordered" evidence="1">
    <location>
        <begin position="1"/>
        <end position="20"/>
    </location>
</feature>
<organism evidence="2 3">
    <name type="scientific">Saccharothrix carnea</name>
    <dbReference type="NCBI Taxonomy" id="1280637"/>
    <lineage>
        <taxon>Bacteria</taxon>
        <taxon>Bacillati</taxon>
        <taxon>Actinomycetota</taxon>
        <taxon>Actinomycetes</taxon>
        <taxon>Pseudonocardiales</taxon>
        <taxon>Pseudonocardiaceae</taxon>
        <taxon>Saccharothrix</taxon>
    </lineage>
</organism>
<keyword evidence="3" id="KW-1185">Reference proteome</keyword>
<reference evidence="2 3" key="1">
    <citation type="submission" date="2018-03" db="EMBL/GenBank/DDBJ databases">
        <title>Genomic Encyclopedia of Type Strains, Phase III (KMG-III): the genomes of soil and plant-associated and newly described type strains.</title>
        <authorList>
            <person name="Whitman W."/>
        </authorList>
    </citation>
    <scope>NUCLEOTIDE SEQUENCE [LARGE SCALE GENOMIC DNA]</scope>
    <source>
        <strain evidence="2 3">CGMCC 4.7097</strain>
    </source>
</reference>
<proteinExistence type="predicted"/>
<dbReference type="AlphaFoldDB" id="A0A2P8H9L4"/>
<name>A0A2P8H9L4_SACCR</name>
<dbReference type="Proteomes" id="UP000241118">
    <property type="component" value="Unassembled WGS sequence"/>
</dbReference>